<protein>
    <submittedName>
        <fullName evidence="1">CoA transferase</fullName>
    </submittedName>
</protein>
<dbReference type="GO" id="GO:0016740">
    <property type="term" value="F:transferase activity"/>
    <property type="evidence" value="ECO:0007669"/>
    <property type="project" value="UniProtKB-KW"/>
</dbReference>
<dbReference type="Gene3D" id="3.40.50.10540">
    <property type="entry name" value="Crotonobetainyl-coa:carnitine coa-transferase, domain 1"/>
    <property type="match status" value="1"/>
</dbReference>
<dbReference type="InterPro" id="IPR044855">
    <property type="entry name" value="CoA-Trfase_III_dom3_sf"/>
</dbReference>
<proteinExistence type="predicted"/>
<organism evidence="1 2">
    <name type="scientific">Amycolatopsis pithecellobii</name>
    <dbReference type="NCBI Taxonomy" id="664692"/>
    <lineage>
        <taxon>Bacteria</taxon>
        <taxon>Bacillati</taxon>
        <taxon>Actinomycetota</taxon>
        <taxon>Actinomycetes</taxon>
        <taxon>Pseudonocardiales</taxon>
        <taxon>Pseudonocardiaceae</taxon>
        <taxon>Amycolatopsis</taxon>
    </lineage>
</organism>
<reference evidence="1 2" key="1">
    <citation type="submission" date="2019-11" db="EMBL/GenBank/DDBJ databases">
        <title>Draft genome of Amycolatopsis RM579.</title>
        <authorList>
            <person name="Duangmal K."/>
            <person name="Mingma R."/>
        </authorList>
    </citation>
    <scope>NUCLEOTIDE SEQUENCE [LARGE SCALE GENOMIC DNA]</scope>
    <source>
        <strain evidence="1 2">RM579</strain>
    </source>
</reference>
<evidence type="ECO:0000313" key="2">
    <source>
        <dbReference type="Proteomes" id="UP000440096"/>
    </source>
</evidence>
<dbReference type="RefSeq" id="WP_154757651.1">
    <property type="nucleotide sequence ID" value="NZ_WMBA01000022.1"/>
</dbReference>
<dbReference type="Gene3D" id="3.30.1540.10">
    <property type="entry name" value="formyl-coa transferase, domain 3"/>
    <property type="match status" value="1"/>
</dbReference>
<dbReference type="InterPro" id="IPR023606">
    <property type="entry name" value="CoA-Trfase_III_dom_1_sf"/>
</dbReference>
<dbReference type="PANTHER" id="PTHR48228:SF5">
    <property type="entry name" value="ALPHA-METHYLACYL-COA RACEMASE"/>
    <property type="match status" value="1"/>
</dbReference>
<comment type="caution">
    <text evidence="1">The sequence shown here is derived from an EMBL/GenBank/DDBJ whole genome shotgun (WGS) entry which is preliminary data.</text>
</comment>
<dbReference type="Pfam" id="PF02515">
    <property type="entry name" value="CoA_transf_3"/>
    <property type="match status" value="1"/>
</dbReference>
<dbReference type="PANTHER" id="PTHR48228">
    <property type="entry name" value="SUCCINYL-COA--D-CITRAMALATE COA-TRANSFERASE"/>
    <property type="match status" value="1"/>
</dbReference>
<gene>
    <name evidence="1" type="ORF">GKO32_15915</name>
</gene>
<dbReference type="OrthoDB" id="9797653at2"/>
<keyword evidence="1" id="KW-0808">Transferase</keyword>
<keyword evidence="2" id="KW-1185">Reference proteome</keyword>
<accession>A0A6N7Z1V0</accession>
<dbReference type="AlphaFoldDB" id="A0A6N7Z1V0"/>
<dbReference type="SUPFAM" id="SSF89796">
    <property type="entry name" value="CoA-transferase family III (CaiB/BaiF)"/>
    <property type="match status" value="1"/>
</dbReference>
<dbReference type="InterPro" id="IPR050509">
    <property type="entry name" value="CoA-transferase_III"/>
</dbReference>
<name>A0A6N7Z1V0_9PSEU</name>
<dbReference type="InterPro" id="IPR003673">
    <property type="entry name" value="CoA-Trfase_fam_III"/>
</dbReference>
<dbReference type="EMBL" id="WMBA01000022">
    <property type="protein sequence ID" value="MTD55453.1"/>
    <property type="molecule type" value="Genomic_DNA"/>
</dbReference>
<evidence type="ECO:0000313" key="1">
    <source>
        <dbReference type="EMBL" id="MTD55453.1"/>
    </source>
</evidence>
<sequence length="398" mass="42513">MDEVATVHSGEPGAARSAGPLTGIRVLEFAGMGPAPFAAMMLADLGAEVIRLDRLSQLGRPARDLVVRGRRSVAVDLKHPEGRDVALALTARSDVLIEGYRPGVMERLGLSPKTCLAVNPQLVYGRMTGWGQTGPYAQRAGHDINYIAMSGALAMIGRRDQPPTPPLNLLGDLGGGGCFLAFGVLCALLARNRSGKGQVVDAAMVDGSALLTTMFHGAPWTVGRGPRGTNMLDSGAPFYDVYETEDHQWISVGAIEAAFYAELVDGLGLDHTDMYPQLDRAGWPRRKELVAGRFRSKTLSEWLTIFGDRDACVAPVLDPLEASRHEHHVERNSYVDIAGVRQPAPVPRFSESEPAVPEAAPRVGAHSVATLRELGHTSSAIDRLIARGVFGQATGSTV</sequence>
<dbReference type="Proteomes" id="UP000440096">
    <property type="component" value="Unassembled WGS sequence"/>
</dbReference>